<sequence>MWYRREELQRRSRWRYDRSIRDYRDPTYHRLIFVVFWAATALAALAHPGHIVIYAPGDLRACRLVAIQNP</sequence>
<dbReference type="EMBL" id="AAHNNZ010000001">
    <property type="protein sequence ID" value="EBY2333287.1"/>
    <property type="molecule type" value="Genomic_DNA"/>
</dbReference>
<name>A0A3T9Y8R9_SALET</name>
<organism evidence="1">
    <name type="scientific">Salmonella enterica subsp. enterica serovar Kentucky</name>
    <dbReference type="NCBI Taxonomy" id="192955"/>
    <lineage>
        <taxon>Bacteria</taxon>
        <taxon>Pseudomonadati</taxon>
        <taxon>Pseudomonadota</taxon>
        <taxon>Gammaproteobacteria</taxon>
        <taxon>Enterobacterales</taxon>
        <taxon>Enterobacteriaceae</taxon>
        <taxon>Salmonella</taxon>
    </lineage>
</organism>
<dbReference type="AlphaFoldDB" id="A0A3T9Y8R9"/>
<comment type="caution">
    <text evidence="1">The sequence shown here is derived from an EMBL/GenBank/DDBJ whole genome shotgun (WGS) entry which is preliminary data.</text>
</comment>
<gene>
    <name evidence="1" type="ORF">DU956_02735</name>
</gene>
<protein>
    <submittedName>
        <fullName evidence="1">Uncharacterized protein</fullName>
    </submittedName>
</protein>
<evidence type="ECO:0000313" key="1">
    <source>
        <dbReference type="EMBL" id="EBY2333287.1"/>
    </source>
</evidence>
<proteinExistence type="predicted"/>
<accession>A0A3T9Y8R9</accession>
<reference evidence="1" key="1">
    <citation type="submission" date="2018-07" db="EMBL/GenBank/DDBJ databases">
        <authorList>
            <person name="Ashton P.M."/>
            <person name="Dallman T."/>
            <person name="Nair S."/>
            <person name="De Pinna E."/>
            <person name="Peters T."/>
            <person name="Grant K."/>
        </authorList>
    </citation>
    <scope>NUCLEOTIDE SEQUENCE</scope>
    <source>
        <strain evidence="1">570814</strain>
    </source>
</reference>